<dbReference type="WBParaSite" id="SCUD_0002046301-mRNA-1">
    <property type="protein sequence ID" value="SCUD_0002046301-mRNA-1"/>
    <property type="gene ID" value="SCUD_0002046301"/>
</dbReference>
<evidence type="ECO:0000313" key="2">
    <source>
        <dbReference type="Proteomes" id="UP000279833"/>
    </source>
</evidence>
<dbReference type="Proteomes" id="UP000279833">
    <property type="component" value="Unassembled WGS sequence"/>
</dbReference>
<evidence type="ECO:0000313" key="1">
    <source>
        <dbReference type="EMBL" id="VDP72300.1"/>
    </source>
</evidence>
<sequence length="43" mass="5291">MTNMTKYIFFSQYTKRTPRSGEKHRNEHIEIQFKNDSVYTYTV</sequence>
<reference evidence="3" key="1">
    <citation type="submission" date="2016-06" db="UniProtKB">
        <authorList>
            <consortium name="WormBaseParasite"/>
        </authorList>
    </citation>
    <scope>IDENTIFICATION</scope>
</reference>
<evidence type="ECO:0000313" key="3">
    <source>
        <dbReference type="WBParaSite" id="SCUD_0002046301-mRNA-1"/>
    </source>
</evidence>
<dbReference type="EMBL" id="UZAK01044320">
    <property type="protein sequence ID" value="VDP72300.1"/>
    <property type="molecule type" value="Genomic_DNA"/>
</dbReference>
<keyword evidence="2" id="KW-1185">Reference proteome</keyword>
<name>A0A183KZG3_9TREM</name>
<accession>A0A183KZG3</accession>
<proteinExistence type="predicted"/>
<reference evidence="1 2" key="2">
    <citation type="submission" date="2018-11" db="EMBL/GenBank/DDBJ databases">
        <authorList>
            <consortium name="Pathogen Informatics"/>
        </authorList>
    </citation>
    <scope>NUCLEOTIDE SEQUENCE [LARGE SCALE GENOMIC DNA]</scope>
    <source>
        <strain evidence="1">Dakar</strain>
        <strain evidence="2">Dakar, Senegal</strain>
    </source>
</reference>
<dbReference type="AlphaFoldDB" id="A0A183KZG3"/>
<organism evidence="3">
    <name type="scientific">Schistosoma curassoni</name>
    <dbReference type="NCBI Taxonomy" id="6186"/>
    <lineage>
        <taxon>Eukaryota</taxon>
        <taxon>Metazoa</taxon>
        <taxon>Spiralia</taxon>
        <taxon>Lophotrochozoa</taxon>
        <taxon>Platyhelminthes</taxon>
        <taxon>Trematoda</taxon>
        <taxon>Digenea</taxon>
        <taxon>Strigeidida</taxon>
        <taxon>Schistosomatoidea</taxon>
        <taxon>Schistosomatidae</taxon>
        <taxon>Schistosoma</taxon>
    </lineage>
</organism>
<protein>
    <submittedName>
        <fullName evidence="1 3">Uncharacterized protein</fullName>
    </submittedName>
</protein>
<gene>
    <name evidence="1" type="ORF">SCUD_LOCUS20460</name>
</gene>